<dbReference type="RefSeq" id="WP_085880150.1">
    <property type="nucleotide sequence ID" value="NZ_FWFZ01000021.1"/>
</dbReference>
<keyword evidence="2" id="KW-0472">Membrane</keyword>
<feature type="domain" description="Glycosyltransferase 2-like" evidence="3">
    <location>
        <begin position="63"/>
        <end position="226"/>
    </location>
</feature>
<dbReference type="InterPro" id="IPR001173">
    <property type="entry name" value="Glyco_trans_2-like"/>
</dbReference>
<dbReference type="GO" id="GO:0016740">
    <property type="term" value="F:transferase activity"/>
    <property type="evidence" value="ECO:0007669"/>
    <property type="project" value="UniProtKB-KW"/>
</dbReference>
<dbReference type="Gene3D" id="3.90.550.10">
    <property type="entry name" value="Spore Coat Polysaccharide Biosynthesis Protein SpsA, Chain A"/>
    <property type="match status" value="1"/>
</dbReference>
<feature type="region of interest" description="Disordered" evidence="1">
    <location>
        <begin position="1"/>
        <end position="55"/>
    </location>
</feature>
<proteinExistence type="predicted"/>
<feature type="compositionally biased region" description="Low complexity" evidence="1">
    <location>
        <begin position="7"/>
        <end position="20"/>
    </location>
</feature>
<keyword evidence="2" id="KW-1133">Transmembrane helix</keyword>
<sequence>MPQNTHARNAPAPGAGAGMFRPRDMRTDTVPGTVQPADRTGTTTDASRDTGRPDPRLDAEIVIAMPALNEGPRAEAAIRSLLADPAADRCAFVLVDGGSTDGTAEVTRAAFGDRVVILANPGRLQAHAVNLVAREAARTASARYLLRADLHAVYPAHFISTLVETAERTGATSVVVPMRTRGGSPVQDAAALAFGSWFGTGGAPHRMASGSGWVAHGHHALLDLDAFLRAGGYDTGFVANEDAEFDVRLQKQGGRIYMEAAAAIDYIPRASLTGTFRQYCRNGRYRIWTAAKHRRMLGARQLLPLAILPVLGTAVLAGLWLPWLWLVPLGYGALLLGLAFAARGAAVKPWTPRMIVLAAAIAGMSQIGFSAGNLCGLADLFVLNPARRRALRGRRRPDPRI</sequence>
<keyword evidence="5" id="KW-1185">Reference proteome</keyword>
<dbReference type="SUPFAM" id="SSF53448">
    <property type="entry name" value="Nucleotide-diphospho-sugar transferases"/>
    <property type="match status" value="1"/>
</dbReference>
<organism evidence="4 5">
    <name type="scientific">Roseisalinus antarcticus</name>
    <dbReference type="NCBI Taxonomy" id="254357"/>
    <lineage>
        <taxon>Bacteria</taxon>
        <taxon>Pseudomonadati</taxon>
        <taxon>Pseudomonadota</taxon>
        <taxon>Alphaproteobacteria</taxon>
        <taxon>Rhodobacterales</taxon>
        <taxon>Roseobacteraceae</taxon>
        <taxon>Roseisalinus</taxon>
    </lineage>
</organism>
<dbReference type="Proteomes" id="UP000193900">
    <property type="component" value="Unassembled WGS sequence"/>
</dbReference>
<dbReference type="OrthoDB" id="8416156at2"/>
<dbReference type="AlphaFoldDB" id="A0A1Y5TPX9"/>
<evidence type="ECO:0000313" key="5">
    <source>
        <dbReference type="Proteomes" id="UP000193900"/>
    </source>
</evidence>
<dbReference type="PANTHER" id="PTHR43646:SF3">
    <property type="entry name" value="SLR1566 PROTEIN"/>
    <property type="match status" value="1"/>
</dbReference>
<gene>
    <name evidence="4" type="ORF">ROA7023_03366</name>
</gene>
<dbReference type="InterPro" id="IPR029044">
    <property type="entry name" value="Nucleotide-diphossugar_trans"/>
</dbReference>
<dbReference type="PANTHER" id="PTHR43646">
    <property type="entry name" value="GLYCOSYLTRANSFERASE"/>
    <property type="match status" value="1"/>
</dbReference>
<keyword evidence="4" id="KW-0808">Transferase</keyword>
<evidence type="ECO:0000256" key="2">
    <source>
        <dbReference type="SAM" id="Phobius"/>
    </source>
</evidence>
<feature type="transmembrane region" description="Helical" evidence="2">
    <location>
        <begin position="354"/>
        <end position="383"/>
    </location>
</feature>
<feature type="transmembrane region" description="Helical" evidence="2">
    <location>
        <begin position="302"/>
        <end position="323"/>
    </location>
</feature>
<evidence type="ECO:0000313" key="4">
    <source>
        <dbReference type="EMBL" id="SLN69205.1"/>
    </source>
</evidence>
<evidence type="ECO:0000256" key="1">
    <source>
        <dbReference type="SAM" id="MobiDB-lite"/>
    </source>
</evidence>
<accession>A0A1Y5TPX9</accession>
<feature type="compositionally biased region" description="Basic and acidic residues" evidence="1">
    <location>
        <begin position="46"/>
        <end position="55"/>
    </location>
</feature>
<dbReference type="Pfam" id="PF00535">
    <property type="entry name" value="Glycos_transf_2"/>
    <property type="match status" value="1"/>
</dbReference>
<feature type="transmembrane region" description="Helical" evidence="2">
    <location>
        <begin position="329"/>
        <end position="347"/>
    </location>
</feature>
<dbReference type="CDD" id="cd02525">
    <property type="entry name" value="Succinoglycan_BP_ExoA"/>
    <property type="match status" value="1"/>
</dbReference>
<keyword evidence="2" id="KW-0812">Transmembrane</keyword>
<reference evidence="4 5" key="1">
    <citation type="submission" date="2017-03" db="EMBL/GenBank/DDBJ databases">
        <authorList>
            <person name="Afonso C.L."/>
            <person name="Miller P.J."/>
            <person name="Scott M.A."/>
            <person name="Spackman E."/>
            <person name="Goraichik I."/>
            <person name="Dimitrov K.M."/>
            <person name="Suarez D.L."/>
            <person name="Swayne D.E."/>
        </authorList>
    </citation>
    <scope>NUCLEOTIDE SEQUENCE [LARGE SCALE GENOMIC DNA]</scope>
    <source>
        <strain evidence="4 5">CECT 7023</strain>
    </source>
</reference>
<evidence type="ECO:0000259" key="3">
    <source>
        <dbReference type="Pfam" id="PF00535"/>
    </source>
</evidence>
<protein>
    <submittedName>
        <fullName evidence="4">Glycosyl transferase family 2</fullName>
    </submittedName>
</protein>
<name>A0A1Y5TPX9_9RHOB</name>
<dbReference type="EMBL" id="FWFZ01000021">
    <property type="protein sequence ID" value="SLN69205.1"/>
    <property type="molecule type" value="Genomic_DNA"/>
</dbReference>